<dbReference type="Gene3D" id="3.30.1330.60">
    <property type="entry name" value="OmpA-like domain"/>
    <property type="match status" value="1"/>
</dbReference>
<dbReference type="Proteomes" id="UP000623842">
    <property type="component" value="Unassembled WGS sequence"/>
</dbReference>
<feature type="chain" id="PRO_5037909090" evidence="5">
    <location>
        <begin position="23"/>
        <end position="291"/>
    </location>
</feature>
<reference evidence="7" key="2">
    <citation type="submission" date="2020-09" db="EMBL/GenBank/DDBJ databases">
        <authorList>
            <person name="Sun Q."/>
            <person name="Kim S."/>
        </authorList>
    </citation>
    <scope>NUCLEOTIDE SEQUENCE</scope>
    <source>
        <strain evidence="7">KCTC 42731</strain>
    </source>
</reference>
<feature type="domain" description="OmpA-like" evidence="6">
    <location>
        <begin position="175"/>
        <end position="291"/>
    </location>
</feature>
<keyword evidence="5" id="KW-0732">Signal</keyword>
<evidence type="ECO:0000259" key="6">
    <source>
        <dbReference type="PROSITE" id="PS51123"/>
    </source>
</evidence>
<evidence type="ECO:0000256" key="4">
    <source>
        <dbReference type="PROSITE-ProRule" id="PRU00473"/>
    </source>
</evidence>
<dbReference type="EMBL" id="BNCK01000008">
    <property type="protein sequence ID" value="GHG02004.1"/>
    <property type="molecule type" value="Genomic_DNA"/>
</dbReference>
<reference evidence="7" key="1">
    <citation type="journal article" date="2014" name="Int. J. Syst. Evol. Microbiol.">
        <title>Complete genome sequence of Corynebacterium casei LMG S-19264T (=DSM 44701T), isolated from a smear-ripened cheese.</title>
        <authorList>
            <consortium name="US DOE Joint Genome Institute (JGI-PGF)"/>
            <person name="Walter F."/>
            <person name="Albersmeier A."/>
            <person name="Kalinowski J."/>
            <person name="Ruckert C."/>
        </authorList>
    </citation>
    <scope>NUCLEOTIDE SEQUENCE</scope>
    <source>
        <strain evidence="7">KCTC 42731</strain>
    </source>
</reference>
<dbReference type="CDD" id="cd07185">
    <property type="entry name" value="OmpA_C-like"/>
    <property type="match status" value="1"/>
</dbReference>
<evidence type="ECO:0000256" key="1">
    <source>
        <dbReference type="ARBA" id="ARBA00004442"/>
    </source>
</evidence>
<keyword evidence="2 4" id="KW-0472">Membrane</keyword>
<dbReference type="InterPro" id="IPR041544">
    <property type="entry name" value="MotY_N"/>
</dbReference>
<proteinExistence type="predicted"/>
<keyword evidence="7" id="KW-0282">Flagellum</keyword>
<dbReference type="Gene3D" id="2.60.40.2540">
    <property type="match status" value="1"/>
</dbReference>
<evidence type="ECO:0000256" key="5">
    <source>
        <dbReference type="SAM" id="SignalP"/>
    </source>
</evidence>
<dbReference type="InterPro" id="IPR036737">
    <property type="entry name" value="OmpA-like_sf"/>
</dbReference>
<evidence type="ECO:0000313" key="7">
    <source>
        <dbReference type="EMBL" id="GHG02004.1"/>
    </source>
</evidence>
<comment type="caution">
    <text evidence="7">The sequence shown here is derived from an EMBL/GenBank/DDBJ whole genome shotgun (WGS) entry which is preliminary data.</text>
</comment>
<evidence type="ECO:0000256" key="3">
    <source>
        <dbReference type="ARBA" id="ARBA00023237"/>
    </source>
</evidence>
<dbReference type="PRINTS" id="PR01021">
    <property type="entry name" value="OMPADOMAIN"/>
</dbReference>
<keyword evidence="3" id="KW-0998">Cell outer membrane</keyword>
<dbReference type="SUPFAM" id="SSF103088">
    <property type="entry name" value="OmpA-like"/>
    <property type="match status" value="1"/>
</dbReference>
<keyword evidence="8" id="KW-1185">Reference proteome</keyword>
<sequence length="291" mass="33305">MIDMKKLLLAISLSVFVSQASAGIRQYQADLSNSSWQLKDDSRLQCTLSHNIPNYGEAKFFAKANRNTNMMFELDMLNLPDNYSLAEVRSIAPSWRPGIGGRTLANMKLHKQFSPDLPKKVAWTMLTELEKGMSPTFYYDDWYNDADKISVGLSSSKFHKAYQKFVGCVGRLLNYSFDDIAYTVLNFEFGSDKFTKASKRKINMIRDYLSLDQDLELVLIDGFSDSWGARNTNLKTSQKRAEKIRQYFIENGIDPTRIEAKGYGENRHIASNDTVLGRAKNRRVVIRMEKP</sequence>
<dbReference type="AlphaFoldDB" id="A0A919ENA5"/>
<name>A0A919ENA5_9GAMM</name>
<dbReference type="PANTHER" id="PTHR30329">
    <property type="entry name" value="STATOR ELEMENT OF FLAGELLAR MOTOR COMPLEX"/>
    <property type="match status" value="1"/>
</dbReference>
<dbReference type="InterPro" id="IPR050330">
    <property type="entry name" value="Bact_OuterMem_StrucFunc"/>
</dbReference>
<gene>
    <name evidence="7" type="primary">motY</name>
    <name evidence="7" type="ORF">GCM10017161_33530</name>
</gene>
<feature type="signal peptide" evidence="5">
    <location>
        <begin position="1"/>
        <end position="22"/>
    </location>
</feature>
<dbReference type="PANTHER" id="PTHR30329:SF21">
    <property type="entry name" value="LIPOPROTEIN YIAD-RELATED"/>
    <property type="match status" value="1"/>
</dbReference>
<organism evidence="7 8">
    <name type="scientific">Thalassotalea marina</name>
    <dbReference type="NCBI Taxonomy" id="1673741"/>
    <lineage>
        <taxon>Bacteria</taxon>
        <taxon>Pseudomonadati</taxon>
        <taxon>Pseudomonadota</taxon>
        <taxon>Gammaproteobacteria</taxon>
        <taxon>Alteromonadales</taxon>
        <taxon>Colwelliaceae</taxon>
        <taxon>Thalassotalea</taxon>
    </lineage>
</organism>
<keyword evidence="7" id="KW-0969">Cilium</keyword>
<evidence type="ECO:0000256" key="2">
    <source>
        <dbReference type="ARBA" id="ARBA00023136"/>
    </source>
</evidence>
<dbReference type="Pfam" id="PF18393">
    <property type="entry name" value="MotY_N"/>
    <property type="match status" value="1"/>
</dbReference>
<comment type="subcellular location">
    <subcellularLocation>
        <location evidence="1">Cell outer membrane</location>
    </subcellularLocation>
</comment>
<dbReference type="PROSITE" id="PS51123">
    <property type="entry name" value="OMPA_2"/>
    <property type="match status" value="1"/>
</dbReference>
<protein>
    <submittedName>
        <fullName evidence="7">Smf-dependent flagellar motor protein MotY</fullName>
    </submittedName>
</protein>
<keyword evidence="7" id="KW-0966">Cell projection</keyword>
<dbReference type="InterPro" id="IPR006664">
    <property type="entry name" value="OMP_bac"/>
</dbReference>
<evidence type="ECO:0000313" key="8">
    <source>
        <dbReference type="Proteomes" id="UP000623842"/>
    </source>
</evidence>
<dbReference type="GO" id="GO:0009279">
    <property type="term" value="C:cell outer membrane"/>
    <property type="evidence" value="ECO:0007669"/>
    <property type="project" value="UniProtKB-SubCell"/>
</dbReference>
<dbReference type="PRINTS" id="PR01023">
    <property type="entry name" value="NAFLGMOTY"/>
</dbReference>
<dbReference type="InterPro" id="IPR006665">
    <property type="entry name" value="OmpA-like"/>
</dbReference>
<dbReference type="Pfam" id="PF00691">
    <property type="entry name" value="OmpA"/>
    <property type="match status" value="1"/>
</dbReference>
<accession>A0A919ENA5</accession>